<evidence type="ECO:0000313" key="16">
    <source>
        <dbReference type="EMBL" id="EHO42019.1"/>
    </source>
</evidence>
<dbReference type="SMART" id="SM00487">
    <property type="entry name" value="DEXDc"/>
    <property type="match status" value="1"/>
</dbReference>
<evidence type="ECO:0000259" key="14">
    <source>
        <dbReference type="PROSITE" id="PS51194"/>
    </source>
</evidence>
<keyword evidence="7 12" id="KW-0862">Zinc</keyword>
<feature type="binding site" evidence="12">
    <location>
        <position position="530"/>
    </location>
    <ligand>
        <name>Zn(2+)</name>
        <dbReference type="ChEBI" id="CHEBI:29105"/>
        <label>2</label>
    </ligand>
</feature>
<keyword evidence="2 12" id="KW-0235">DNA replication</keyword>
<dbReference type="GO" id="GO:0006269">
    <property type="term" value="P:DNA replication, synthesis of primer"/>
    <property type="evidence" value="ECO:0007669"/>
    <property type="project" value="UniProtKB-KW"/>
</dbReference>
<dbReference type="eggNOG" id="COG1198">
    <property type="taxonomic scope" value="Bacteria"/>
</dbReference>
<dbReference type="InterPro" id="IPR041236">
    <property type="entry name" value="PriA_C"/>
</dbReference>
<dbReference type="InterPro" id="IPR005259">
    <property type="entry name" value="PriA"/>
</dbReference>
<dbReference type="Gene3D" id="3.40.50.300">
    <property type="entry name" value="P-loop containing nucleotide triphosphate hydrolases"/>
    <property type="match status" value="2"/>
</dbReference>
<feature type="binding site" evidence="12">
    <location>
        <position position="548"/>
    </location>
    <ligand>
        <name>Zn(2+)</name>
        <dbReference type="ChEBI" id="CHEBI:29105"/>
        <label>2</label>
    </ligand>
</feature>
<evidence type="ECO:0000313" key="17">
    <source>
        <dbReference type="Proteomes" id="UP000004671"/>
    </source>
</evidence>
<gene>
    <name evidence="12 15" type="primary">priA</name>
    <name evidence="15" type="ORF">Cabys_1220</name>
    <name evidence="16" type="ORF">Calab_2409</name>
</gene>
<dbReference type="KEGG" id="caby:Cabys_1220"/>
<dbReference type="HOGENOM" id="CLU_013353_3_0_0"/>
<dbReference type="HAMAP" id="MF_00983">
    <property type="entry name" value="PriA"/>
    <property type="match status" value="1"/>
</dbReference>
<dbReference type="InterPro" id="IPR042115">
    <property type="entry name" value="PriA_3primeBD_sf"/>
</dbReference>
<feature type="binding site" evidence="12">
    <location>
        <position position="561"/>
    </location>
    <ligand>
        <name>Zn(2+)</name>
        <dbReference type="ChEBI" id="CHEBI:29105"/>
        <label>1</label>
    </ligand>
</feature>
<feature type="domain" description="Helicase C-terminal" evidence="14">
    <location>
        <begin position="553"/>
        <end position="707"/>
    </location>
</feature>
<dbReference type="AlphaFoldDB" id="H1XY92"/>
<organism evidence="16 17">
    <name type="scientific">Caldithrix abyssi DSM 13497</name>
    <dbReference type="NCBI Taxonomy" id="880073"/>
    <lineage>
        <taxon>Bacteria</taxon>
        <taxon>Pseudomonadati</taxon>
        <taxon>Calditrichota</taxon>
        <taxon>Calditrichia</taxon>
        <taxon>Calditrichales</taxon>
        <taxon>Calditrichaceae</taxon>
        <taxon>Caldithrix</taxon>
    </lineage>
</organism>
<dbReference type="NCBIfam" id="TIGR00595">
    <property type="entry name" value="priA"/>
    <property type="match status" value="1"/>
</dbReference>
<evidence type="ECO:0000313" key="15">
    <source>
        <dbReference type="EMBL" id="APF17969.1"/>
    </source>
</evidence>
<dbReference type="GO" id="GO:0043138">
    <property type="term" value="F:3'-5' DNA helicase activity"/>
    <property type="evidence" value="ECO:0007669"/>
    <property type="project" value="UniProtKB-EC"/>
</dbReference>
<feature type="binding site" evidence="12">
    <location>
        <position position="518"/>
    </location>
    <ligand>
        <name>Zn(2+)</name>
        <dbReference type="ChEBI" id="CHEBI:29105"/>
        <label>1</label>
    </ligand>
</feature>
<evidence type="ECO:0000256" key="4">
    <source>
        <dbReference type="ARBA" id="ARBA00022741"/>
    </source>
</evidence>
<dbReference type="Gene3D" id="3.40.1440.60">
    <property type="entry name" value="PriA, 3(prime) DNA-binding domain"/>
    <property type="match status" value="1"/>
</dbReference>
<name>H1XY92_CALAY</name>
<accession>H1XY92</accession>
<proteinExistence type="inferred from homology"/>
<evidence type="ECO:0000256" key="6">
    <source>
        <dbReference type="ARBA" id="ARBA00022806"/>
    </source>
</evidence>
<dbReference type="Proteomes" id="UP000183868">
    <property type="component" value="Chromosome"/>
</dbReference>
<feature type="binding site" evidence="12">
    <location>
        <position position="558"/>
    </location>
    <ligand>
        <name>Zn(2+)</name>
        <dbReference type="ChEBI" id="CHEBI:29105"/>
        <label>1</label>
    </ligand>
</feature>
<dbReference type="GO" id="GO:0005524">
    <property type="term" value="F:ATP binding"/>
    <property type="evidence" value="ECO:0007669"/>
    <property type="project" value="UniProtKB-UniRule"/>
</dbReference>
<evidence type="ECO:0000256" key="8">
    <source>
        <dbReference type="ARBA" id="ARBA00022840"/>
    </source>
</evidence>
<evidence type="ECO:0000256" key="2">
    <source>
        <dbReference type="ARBA" id="ARBA00022705"/>
    </source>
</evidence>
<dbReference type="FunFam" id="3.40.1440.60:FF:000001">
    <property type="entry name" value="Primosomal protein N"/>
    <property type="match status" value="1"/>
</dbReference>
<protein>
    <recommendedName>
        <fullName evidence="12">Replication restart protein PriA</fullName>
    </recommendedName>
    <alternativeName>
        <fullName evidence="12">ATP-dependent DNA helicase PriA</fullName>
        <ecNumber evidence="12">5.6.2.4</ecNumber>
    </alternativeName>
    <alternativeName>
        <fullName evidence="12">DNA 3'-5' helicase PriA</fullName>
    </alternativeName>
</protein>
<dbReference type="InParanoid" id="H1XY92"/>
<feature type="domain" description="Helicase ATP-binding" evidence="13">
    <location>
        <begin position="287"/>
        <end position="454"/>
    </location>
</feature>
<dbReference type="Pfam" id="PF18074">
    <property type="entry name" value="PriA_C"/>
    <property type="match status" value="1"/>
</dbReference>
<dbReference type="InterPro" id="IPR027417">
    <property type="entry name" value="P-loop_NTPase"/>
</dbReference>
<dbReference type="PaxDb" id="880073-Calab_2409"/>
<evidence type="ECO:0000256" key="1">
    <source>
        <dbReference type="ARBA" id="ARBA00022515"/>
    </source>
</evidence>
<dbReference type="InterPro" id="IPR014001">
    <property type="entry name" value="Helicase_ATP-bd"/>
</dbReference>
<dbReference type="InterPro" id="IPR041222">
    <property type="entry name" value="PriA_3primeBD"/>
</dbReference>
<feature type="binding site" evidence="12">
    <location>
        <position position="521"/>
    </location>
    <ligand>
        <name>Zn(2+)</name>
        <dbReference type="ChEBI" id="CHEBI:29105"/>
        <label>1</label>
    </ligand>
</feature>
<dbReference type="PROSITE" id="PS51194">
    <property type="entry name" value="HELICASE_CTER"/>
    <property type="match status" value="1"/>
</dbReference>
<dbReference type="PROSITE" id="PS51192">
    <property type="entry name" value="HELICASE_ATP_BIND_1"/>
    <property type="match status" value="1"/>
</dbReference>
<evidence type="ECO:0000256" key="3">
    <source>
        <dbReference type="ARBA" id="ARBA00022723"/>
    </source>
</evidence>
<comment type="cofactor">
    <cofactor evidence="12">
        <name>Zn(2+)</name>
        <dbReference type="ChEBI" id="CHEBI:29105"/>
    </cofactor>
    <text evidence="12">Binds 2 zinc ions per subunit.</text>
</comment>
<keyword evidence="6 12" id="KW-0347">Helicase</keyword>
<keyword evidence="8 12" id="KW-0067">ATP-binding</keyword>
<keyword evidence="3 12" id="KW-0479">Metal-binding</keyword>
<dbReference type="PANTHER" id="PTHR30580:SF0">
    <property type="entry name" value="PRIMOSOMAL PROTEIN N"/>
    <property type="match status" value="1"/>
</dbReference>
<evidence type="ECO:0000256" key="12">
    <source>
        <dbReference type="HAMAP-Rule" id="MF_00983"/>
    </source>
</evidence>
<dbReference type="GO" id="GO:0006302">
    <property type="term" value="P:double-strand break repair"/>
    <property type="evidence" value="ECO:0007669"/>
    <property type="project" value="InterPro"/>
</dbReference>
<dbReference type="EMBL" id="CM001402">
    <property type="protein sequence ID" value="EHO42019.1"/>
    <property type="molecule type" value="Genomic_DNA"/>
</dbReference>
<evidence type="ECO:0000256" key="5">
    <source>
        <dbReference type="ARBA" id="ARBA00022801"/>
    </source>
</evidence>
<dbReference type="SUPFAM" id="SSF52540">
    <property type="entry name" value="P-loop containing nucleoside triphosphate hydrolases"/>
    <property type="match status" value="2"/>
</dbReference>
<dbReference type="STRING" id="880073.Cabys_1220"/>
<reference evidence="15 18" key="2">
    <citation type="submission" date="2016-11" db="EMBL/GenBank/DDBJ databases">
        <title>Genomic analysis of Caldithrix abyssi and proposal of a novel bacterial phylum Caldithrichaeota.</title>
        <authorList>
            <person name="Kublanov I."/>
            <person name="Sigalova O."/>
            <person name="Gavrilov S."/>
            <person name="Lebedinsky A."/>
            <person name="Ivanova N."/>
            <person name="Daum C."/>
            <person name="Reddy T."/>
            <person name="Klenk H.P."/>
            <person name="Goker M."/>
            <person name="Reva O."/>
            <person name="Miroshnichenko M."/>
            <person name="Kyprides N."/>
            <person name="Woyke T."/>
            <person name="Gelfand M."/>
        </authorList>
    </citation>
    <scope>NUCLEOTIDE SEQUENCE [LARGE SCALE GENOMIC DNA]</scope>
    <source>
        <strain evidence="15 18">LF13</strain>
    </source>
</reference>
<feature type="binding site" evidence="12">
    <location>
        <position position="527"/>
    </location>
    <ligand>
        <name>Zn(2+)</name>
        <dbReference type="ChEBI" id="CHEBI:29105"/>
        <label>2</label>
    </ligand>
</feature>
<comment type="function">
    <text evidence="12">Initiates the restart of stalled replication forks, which reloads the replicative helicase on sites other than the origin of replication. Recognizes and binds to abandoned replication forks and remodels them to uncover a helicase loading site. Promotes assembly of the primosome at these replication forks.</text>
</comment>
<dbReference type="RefSeq" id="WP_006929235.1">
    <property type="nucleotide sequence ID" value="NZ_CM001402.1"/>
</dbReference>
<dbReference type="InterPro" id="IPR001650">
    <property type="entry name" value="Helicase_C-like"/>
</dbReference>
<feature type="binding site" evidence="12">
    <location>
        <position position="545"/>
    </location>
    <ligand>
        <name>Zn(2+)</name>
        <dbReference type="ChEBI" id="CHEBI:29105"/>
        <label>2</label>
    </ligand>
</feature>
<dbReference type="GO" id="GO:0006310">
    <property type="term" value="P:DNA recombination"/>
    <property type="evidence" value="ECO:0007669"/>
    <property type="project" value="InterPro"/>
</dbReference>
<dbReference type="GO" id="GO:0003677">
    <property type="term" value="F:DNA binding"/>
    <property type="evidence" value="ECO:0007669"/>
    <property type="project" value="UniProtKB-UniRule"/>
</dbReference>
<keyword evidence="10 12" id="KW-0413">Isomerase</keyword>
<dbReference type="GO" id="GO:0016787">
    <property type="term" value="F:hydrolase activity"/>
    <property type="evidence" value="ECO:0007669"/>
    <property type="project" value="UniProtKB-KW"/>
</dbReference>
<evidence type="ECO:0000256" key="9">
    <source>
        <dbReference type="ARBA" id="ARBA00023125"/>
    </source>
</evidence>
<dbReference type="Pfam" id="PF17764">
    <property type="entry name" value="PriA_3primeBD"/>
    <property type="match status" value="1"/>
</dbReference>
<evidence type="ECO:0000259" key="13">
    <source>
        <dbReference type="PROSITE" id="PS51192"/>
    </source>
</evidence>
<keyword evidence="17" id="KW-1185">Reference proteome</keyword>
<reference evidence="16 17" key="1">
    <citation type="submission" date="2011-09" db="EMBL/GenBank/DDBJ databases">
        <title>The permanent draft genome of Caldithrix abyssi DSM 13497.</title>
        <authorList>
            <consortium name="US DOE Joint Genome Institute (JGI-PGF)"/>
            <person name="Lucas S."/>
            <person name="Han J."/>
            <person name="Lapidus A."/>
            <person name="Bruce D."/>
            <person name="Goodwin L."/>
            <person name="Pitluck S."/>
            <person name="Peters L."/>
            <person name="Kyrpides N."/>
            <person name="Mavromatis K."/>
            <person name="Ivanova N."/>
            <person name="Mikhailova N."/>
            <person name="Chertkov O."/>
            <person name="Detter J.C."/>
            <person name="Tapia R."/>
            <person name="Han C."/>
            <person name="Land M."/>
            <person name="Hauser L."/>
            <person name="Markowitz V."/>
            <person name="Cheng J.-F."/>
            <person name="Hugenholtz P."/>
            <person name="Woyke T."/>
            <person name="Wu D."/>
            <person name="Spring S."/>
            <person name="Brambilla E."/>
            <person name="Klenk H.-P."/>
            <person name="Eisen J.A."/>
        </authorList>
    </citation>
    <scope>NUCLEOTIDE SEQUENCE [LARGE SCALE GENOMIC DNA]</scope>
    <source>
        <strain evidence="16 17">DSM 13497</strain>
    </source>
</reference>
<dbReference type="FunFam" id="3.40.50.300:FF:000489">
    <property type="entry name" value="Primosome assembly protein PriA"/>
    <property type="match status" value="1"/>
</dbReference>
<dbReference type="InterPro" id="IPR040498">
    <property type="entry name" value="PriA_CRR"/>
</dbReference>
<dbReference type="Proteomes" id="UP000004671">
    <property type="component" value="Chromosome"/>
</dbReference>
<keyword evidence="5 12" id="KW-0378">Hydrolase</keyword>
<dbReference type="CDD" id="cd17929">
    <property type="entry name" value="DEXHc_priA"/>
    <property type="match status" value="1"/>
</dbReference>
<keyword evidence="1 12" id="KW-0639">Primosome</keyword>
<dbReference type="SMART" id="SM00490">
    <property type="entry name" value="HELICc"/>
    <property type="match status" value="1"/>
</dbReference>
<dbReference type="Pfam" id="PF00271">
    <property type="entry name" value="Helicase_C"/>
    <property type="match status" value="1"/>
</dbReference>
<keyword evidence="9 12" id="KW-0238">DNA-binding</keyword>
<dbReference type="NCBIfam" id="NF004066">
    <property type="entry name" value="PRK05580.1-3"/>
    <property type="match status" value="1"/>
</dbReference>
<dbReference type="FunCoup" id="H1XY92">
    <property type="interactions" value="331"/>
</dbReference>
<keyword evidence="4 12" id="KW-0547">Nucleotide-binding</keyword>
<evidence type="ECO:0000313" key="18">
    <source>
        <dbReference type="Proteomes" id="UP000183868"/>
    </source>
</evidence>
<comment type="catalytic activity">
    <reaction evidence="12">
        <text>Couples ATP hydrolysis with the unwinding of duplex DNA by translocating in the 3'-5' direction.</text>
        <dbReference type="EC" id="5.6.2.4"/>
    </reaction>
</comment>
<dbReference type="Pfam" id="PF18319">
    <property type="entry name" value="Zn_ribbon_PriA"/>
    <property type="match status" value="1"/>
</dbReference>
<dbReference type="Pfam" id="PF04851">
    <property type="entry name" value="ResIII"/>
    <property type="match status" value="1"/>
</dbReference>
<dbReference type="PANTHER" id="PTHR30580">
    <property type="entry name" value="PRIMOSOMAL PROTEIN N"/>
    <property type="match status" value="1"/>
</dbReference>
<dbReference type="EC" id="5.6.2.4" evidence="12"/>
<comment type="similarity">
    <text evidence="12">Belongs to the helicase family. PriA subfamily.</text>
</comment>
<evidence type="ECO:0000256" key="7">
    <source>
        <dbReference type="ARBA" id="ARBA00022833"/>
    </source>
</evidence>
<dbReference type="InterPro" id="IPR006935">
    <property type="entry name" value="Helicase/UvrB_N"/>
</dbReference>
<comment type="catalytic activity">
    <reaction evidence="11 12">
        <text>ATP + H2O = ADP + phosphate + H(+)</text>
        <dbReference type="Rhea" id="RHEA:13065"/>
        <dbReference type="ChEBI" id="CHEBI:15377"/>
        <dbReference type="ChEBI" id="CHEBI:15378"/>
        <dbReference type="ChEBI" id="CHEBI:30616"/>
        <dbReference type="ChEBI" id="CHEBI:43474"/>
        <dbReference type="ChEBI" id="CHEBI:456216"/>
        <dbReference type="EC" id="5.6.2.4"/>
    </reaction>
</comment>
<evidence type="ECO:0000256" key="10">
    <source>
        <dbReference type="ARBA" id="ARBA00023235"/>
    </source>
</evidence>
<dbReference type="OrthoDB" id="9759544at2"/>
<sequence length="817" mass="93921">MKDIFVEVVFNLPINQTFSYRVPQELSRVQPGMRVLVPFGNQFLTGVVVMKRDRPGFPNPKDVVDVLDELPLITEKMMQLTRWVSEYYLSSWGQALFLALPRGIEEAVKEKVFLLKDLPDDTLTQRQRELFLVIAENPGNTKAYYRKKFGYSSFYNLLNILKKKGFVYFEQEYIEAQARELFRQFVHINEDYPQLKEKFPDFLKYLKRRPEIDAYMSERLGQDILKSKFLEETRMSPPTLAKMCRYGLCQQITKKVERRIHFEDVEEPKIVKLTDEQTAAIKAVEPNIEKEAFATFLIHGVTGSGKTQVYIEVLKKVLARGKTAIILIPEIALTPQTVRRFKKVVGDEIAIFHSKMSLGERLDYWHACYEGRIQCVVGPRSALFAPLDNLGLIVVDEEHEHTYKQTEINPHYNARDVAIYWARMNNAVVLLGSATPSLESYYNALNKKYALIEMKKRIDDVQMPAVEIIDMRRAKKVGQGELRLFSQLLIDKINERLSKKEQVILLQNRRGFSAFEQCSECGFIPICPNCDISLTYHAHGEKLQCHLCGYTIPAYQFCPNCGGRQIVYKGTGTQRIEKALLEVIPHARVLRMDRDTTRGKRSHETILQAFAEGRADILLGTQMIAKGLDFGRVTLVGVISADVGLSIPDFRAPERIFQLLTQVAGRAGRRQKVGEVMVQTYSYSHYAIQFARTHDYAGFFKEELNHRKNFRYPPFVRLIQILVLHKDFMETVNKTREIAHKLKAPLAKYAQVLGPAPGIIQRMNNLHRWVVTLKLNPQTDPTGKITKSILLQKLGSALEKKKKNQQILVDVDPITLN</sequence>
<evidence type="ECO:0000256" key="11">
    <source>
        <dbReference type="ARBA" id="ARBA00048988"/>
    </source>
</evidence>
<dbReference type="EMBL" id="CP018099">
    <property type="protein sequence ID" value="APF17969.1"/>
    <property type="molecule type" value="Genomic_DNA"/>
</dbReference>
<dbReference type="GO" id="GO:0006270">
    <property type="term" value="P:DNA replication initiation"/>
    <property type="evidence" value="ECO:0007669"/>
    <property type="project" value="TreeGrafter"/>
</dbReference>
<dbReference type="CDD" id="cd18804">
    <property type="entry name" value="SF2_C_priA"/>
    <property type="match status" value="1"/>
</dbReference>
<dbReference type="GO" id="GO:1990077">
    <property type="term" value="C:primosome complex"/>
    <property type="evidence" value="ECO:0007669"/>
    <property type="project" value="UniProtKB-UniRule"/>
</dbReference>
<dbReference type="GO" id="GO:0008270">
    <property type="term" value="F:zinc ion binding"/>
    <property type="evidence" value="ECO:0007669"/>
    <property type="project" value="UniProtKB-UniRule"/>
</dbReference>
<comment type="subunit">
    <text evidence="12">Component of the replication restart primosome.</text>
</comment>